<evidence type="ECO:0000313" key="2">
    <source>
        <dbReference type="EMBL" id="THH06441.1"/>
    </source>
</evidence>
<gene>
    <name evidence="2" type="ORF">EW145_g4077</name>
</gene>
<evidence type="ECO:0000313" key="3">
    <source>
        <dbReference type="Proteomes" id="UP000308199"/>
    </source>
</evidence>
<feature type="region of interest" description="Disordered" evidence="1">
    <location>
        <begin position="66"/>
        <end position="104"/>
    </location>
</feature>
<protein>
    <submittedName>
        <fullName evidence="2">Uncharacterized protein</fullName>
    </submittedName>
</protein>
<name>A0A4S4L677_9AGAM</name>
<accession>A0A4S4L677</accession>
<sequence length="279" mass="29860">MESLYRLFGAARDFISSIITVQLPPVSSTKPSPPILSINTALEVIEEADNFISVVPLSPFGIPSQPISHTTAPSEDLSPLSQVNEPYSSVPLSPETPGTSMPSTGSPISVGLSPVASSQTASCIATCNIALTATPAQAPKRDPSHFEPSKEDPIVPLAKSRLESSAVVCPLRGEQYGPGTLVCPMYLTDFSSPVFVGLVYLGERGTHPYVYEALFQMPGGPTFRRVEGNIFKAIETAPWPGASVLVKFPNRAVGNACYSYRRAELRTVMVDNSNLLFPF</sequence>
<keyword evidence="3" id="KW-1185">Reference proteome</keyword>
<evidence type="ECO:0000256" key="1">
    <source>
        <dbReference type="SAM" id="MobiDB-lite"/>
    </source>
</evidence>
<dbReference type="AlphaFoldDB" id="A0A4S4L677"/>
<organism evidence="2 3">
    <name type="scientific">Phellinidium pouzarii</name>
    <dbReference type="NCBI Taxonomy" id="167371"/>
    <lineage>
        <taxon>Eukaryota</taxon>
        <taxon>Fungi</taxon>
        <taxon>Dikarya</taxon>
        <taxon>Basidiomycota</taxon>
        <taxon>Agaricomycotina</taxon>
        <taxon>Agaricomycetes</taxon>
        <taxon>Hymenochaetales</taxon>
        <taxon>Hymenochaetaceae</taxon>
        <taxon>Phellinidium</taxon>
    </lineage>
</organism>
<dbReference type="EMBL" id="SGPK01000195">
    <property type="protein sequence ID" value="THH06441.1"/>
    <property type="molecule type" value="Genomic_DNA"/>
</dbReference>
<proteinExistence type="predicted"/>
<reference evidence="2 3" key="1">
    <citation type="submission" date="2019-02" db="EMBL/GenBank/DDBJ databases">
        <title>Genome sequencing of the rare red list fungi Phellinidium pouzarii.</title>
        <authorList>
            <person name="Buettner E."/>
            <person name="Kellner H."/>
        </authorList>
    </citation>
    <scope>NUCLEOTIDE SEQUENCE [LARGE SCALE GENOMIC DNA]</scope>
    <source>
        <strain evidence="2 3">DSM 108285</strain>
    </source>
</reference>
<dbReference type="Proteomes" id="UP000308199">
    <property type="component" value="Unassembled WGS sequence"/>
</dbReference>
<comment type="caution">
    <text evidence="2">The sequence shown here is derived from an EMBL/GenBank/DDBJ whole genome shotgun (WGS) entry which is preliminary data.</text>
</comment>